<name>A0AA86K9Y3_9BACT</name>
<sequence length="185" mass="20811">MTRMLMNWLGGLVVLTATAGAIASTSASLHQADNDWIDAITNAVLIERRGGGGYPGVRWEPYLGQLQVVRTHFERRDVEATYKAMNRFMDMLEARENGVPAATADWLFDFCYVVVPAQYHDVSRHIEKFKRDQFGTSDGLFRQFVLTAFRKEVCHENDGKHSVDSNVLVNGVNAWCAGRRGNGRE</sequence>
<proteinExistence type="predicted"/>
<dbReference type="AlphaFoldDB" id="A0AA86K9Y3"/>
<dbReference type="EMBL" id="OX365700">
    <property type="protein sequence ID" value="CAI4029661.1"/>
    <property type="molecule type" value="Genomic_DNA"/>
</dbReference>
<keyword evidence="3" id="KW-1185">Reference proteome</keyword>
<organism evidence="2 3">
    <name type="scientific">Nitrospira tepida</name>
    <dbReference type="NCBI Taxonomy" id="2973512"/>
    <lineage>
        <taxon>Bacteria</taxon>
        <taxon>Pseudomonadati</taxon>
        <taxon>Nitrospirota</taxon>
        <taxon>Nitrospiria</taxon>
        <taxon>Nitrospirales</taxon>
        <taxon>Nitrospiraceae</taxon>
        <taxon>Nitrospira</taxon>
    </lineage>
</organism>
<dbReference type="KEGG" id="nti:DNFV4_00079"/>
<feature type="chain" id="PRO_5041733794" evidence="1">
    <location>
        <begin position="20"/>
        <end position="185"/>
    </location>
</feature>
<evidence type="ECO:0000313" key="2">
    <source>
        <dbReference type="EMBL" id="CAI4029661.1"/>
    </source>
</evidence>
<evidence type="ECO:0000256" key="1">
    <source>
        <dbReference type="SAM" id="SignalP"/>
    </source>
</evidence>
<feature type="signal peptide" evidence="1">
    <location>
        <begin position="1"/>
        <end position="19"/>
    </location>
</feature>
<reference evidence="2" key="1">
    <citation type="submission" date="2022-10" db="EMBL/GenBank/DDBJ databases">
        <authorList>
            <person name="Koch H."/>
        </authorList>
    </citation>
    <scope>NUCLEOTIDE SEQUENCE</scope>
    <source>
        <strain evidence="2">DNF</strain>
    </source>
</reference>
<dbReference type="RefSeq" id="WP_289266698.1">
    <property type="nucleotide sequence ID" value="NZ_OX365700.1"/>
</dbReference>
<keyword evidence="1" id="KW-0732">Signal</keyword>
<gene>
    <name evidence="2" type="ORF">DNFV4_00079</name>
</gene>
<dbReference type="Proteomes" id="UP001179121">
    <property type="component" value="Chromosome"/>
</dbReference>
<accession>A0AA86K9Y3</accession>
<evidence type="ECO:0000313" key="3">
    <source>
        <dbReference type="Proteomes" id="UP001179121"/>
    </source>
</evidence>
<protein>
    <submittedName>
        <fullName evidence="2">Uncharacterized protein</fullName>
    </submittedName>
</protein>